<name>A0A1C6V058_9ACTN</name>
<evidence type="ECO:0008006" key="4">
    <source>
        <dbReference type="Google" id="ProtNLM"/>
    </source>
</evidence>
<dbReference type="EMBL" id="FMIB01000002">
    <property type="protein sequence ID" value="SCL59672.1"/>
    <property type="molecule type" value="Genomic_DNA"/>
</dbReference>
<feature type="signal peptide" evidence="1">
    <location>
        <begin position="1"/>
        <end position="24"/>
    </location>
</feature>
<dbReference type="GeneID" id="51982735"/>
<dbReference type="RefSeq" id="WP_091313106.1">
    <property type="nucleotide sequence ID" value="NZ_FMIB01000002.1"/>
</dbReference>
<evidence type="ECO:0000313" key="3">
    <source>
        <dbReference type="Proteomes" id="UP000198605"/>
    </source>
</evidence>
<accession>A0A1C6V058</accession>
<dbReference type="STRING" id="47854.GA0070603_2861"/>
<keyword evidence="1" id="KW-0732">Signal</keyword>
<evidence type="ECO:0000313" key="2">
    <source>
        <dbReference type="EMBL" id="SCL59672.1"/>
    </source>
</evidence>
<gene>
    <name evidence="2" type="ORF">GA0070603_2861</name>
</gene>
<organism evidence="2 3">
    <name type="scientific">Micromonospora chersina</name>
    <dbReference type="NCBI Taxonomy" id="47854"/>
    <lineage>
        <taxon>Bacteria</taxon>
        <taxon>Bacillati</taxon>
        <taxon>Actinomycetota</taxon>
        <taxon>Actinomycetes</taxon>
        <taxon>Micromonosporales</taxon>
        <taxon>Micromonosporaceae</taxon>
        <taxon>Micromonospora</taxon>
    </lineage>
</organism>
<keyword evidence="3" id="KW-1185">Reference proteome</keyword>
<dbReference type="Proteomes" id="UP000198605">
    <property type="component" value="Unassembled WGS sequence"/>
</dbReference>
<protein>
    <recommendedName>
        <fullName evidence="4">Alpha-amylase</fullName>
    </recommendedName>
</protein>
<proteinExistence type="predicted"/>
<reference evidence="3" key="1">
    <citation type="submission" date="2016-06" db="EMBL/GenBank/DDBJ databases">
        <authorList>
            <person name="Varghese N."/>
            <person name="Submissions Spin"/>
        </authorList>
    </citation>
    <scope>NUCLEOTIDE SEQUENCE [LARGE SCALE GENOMIC DNA]</scope>
    <source>
        <strain evidence="3">DSM 44151</strain>
    </source>
</reference>
<evidence type="ECO:0000256" key="1">
    <source>
        <dbReference type="SAM" id="SignalP"/>
    </source>
</evidence>
<sequence length="514" mass="53007">MSVARRSLATFTAAVLAAVLPATAASATQEQDVGLLRLTVTQPDGTAARGAVDLTATDDSHAEYLQLDESGQLSVEVPATDYKIRITPAYYDPDMPDEGLRQWVPGKTSYAQAEAFRVTAGGTTDVAERLLPPSPITVRARDAITGAPITEVCAYADGRGANCGDPEITIHGLVPGPQTIRVYTEDGNYLATDATVNVVEGETAVAVVDLTPAAHVETTVVDAATGAPVAGACAVVAPAGTGELPAVGPLACSDATGRLRLGEVEAGSWNLFVRPTGDSPYGAQWVGATGGTGDPAQARTITLATGQAVTVPPIRLDRAGIVTGTVTSAATGAPVTSGEVSLAHASGLSYLRWGAYLDDQGGYRIDWLGPYRWPLLFTTGDHALQWSGGVATRGQAKPVTVRAGRSTVYSPALKPGTLVTGGLTDSAGRPVSAVLTFHNAATGEVVGSVWDYDGRYEARVLGRQTITVGWEWGSFVSYAGWYDGVADAAAAKRVTVPSSGTLTVDIGLRPFPAG</sequence>
<feature type="chain" id="PRO_5038982321" description="Alpha-amylase" evidence="1">
    <location>
        <begin position="25"/>
        <end position="514"/>
    </location>
</feature>
<dbReference type="AlphaFoldDB" id="A0A1C6V058"/>